<dbReference type="Proteomes" id="UP000325440">
    <property type="component" value="Unassembled WGS sequence"/>
</dbReference>
<sequence length="310" mass="33100">MWKSSFFVKGTVVLTIFSLLLRKANCDTYTTNSYEYSAVSVPYKPYADRILNHEYPSPGMVPDENADNDWRNSEYGGVSDRAKHPGPMDVRGGSAVRVQLQGPPPLPPVAAPEGLNVDSGGIGPKFETGLFGPPPPFASTAGLAGLLSVVGLAGLQVHPNHLQGLVGVPGSFAANAHVLLRLLYGVQQLMTNPSSVAGGFPSLCSRPVMAVVGRFLQRLLEPLFATGFYMAASYFFKRSVLPRIAHYVHVYASMKDHEHARLDGRGPLGDLNGLAATVGEAVDDRPCLQKIVCEAGLEAAKSSVARTIGR</sequence>
<evidence type="ECO:0000313" key="2">
    <source>
        <dbReference type="EMBL" id="VVC28241.1"/>
    </source>
</evidence>
<reference evidence="2 3" key="1">
    <citation type="submission" date="2019-08" db="EMBL/GenBank/DDBJ databases">
        <authorList>
            <person name="Alioto T."/>
            <person name="Alioto T."/>
            <person name="Gomez Garrido J."/>
        </authorList>
    </citation>
    <scope>NUCLEOTIDE SEQUENCE [LARGE SCALE GENOMIC DNA]</scope>
</reference>
<evidence type="ECO:0000256" key="1">
    <source>
        <dbReference type="SAM" id="SignalP"/>
    </source>
</evidence>
<evidence type="ECO:0000313" key="3">
    <source>
        <dbReference type="Proteomes" id="UP000325440"/>
    </source>
</evidence>
<name>A0A5E4M7T8_9HEMI</name>
<dbReference type="AlphaFoldDB" id="A0A5E4M7T8"/>
<feature type="signal peptide" evidence="1">
    <location>
        <begin position="1"/>
        <end position="26"/>
    </location>
</feature>
<accession>A0A5E4M7T8</accession>
<protein>
    <submittedName>
        <fullName evidence="2">Uncharacterized protein</fullName>
    </submittedName>
</protein>
<gene>
    <name evidence="2" type="ORF">CINCED_3A016832</name>
</gene>
<keyword evidence="3" id="KW-1185">Reference proteome</keyword>
<feature type="chain" id="PRO_5023091207" evidence="1">
    <location>
        <begin position="27"/>
        <end position="310"/>
    </location>
</feature>
<proteinExistence type="predicted"/>
<keyword evidence="1" id="KW-0732">Signal</keyword>
<organism evidence="2 3">
    <name type="scientific">Cinara cedri</name>
    <dbReference type="NCBI Taxonomy" id="506608"/>
    <lineage>
        <taxon>Eukaryota</taxon>
        <taxon>Metazoa</taxon>
        <taxon>Ecdysozoa</taxon>
        <taxon>Arthropoda</taxon>
        <taxon>Hexapoda</taxon>
        <taxon>Insecta</taxon>
        <taxon>Pterygota</taxon>
        <taxon>Neoptera</taxon>
        <taxon>Paraneoptera</taxon>
        <taxon>Hemiptera</taxon>
        <taxon>Sternorrhyncha</taxon>
        <taxon>Aphidomorpha</taxon>
        <taxon>Aphidoidea</taxon>
        <taxon>Aphididae</taxon>
        <taxon>Lachninae</taxon>
        <taxon>Cinara</taxon>
    </lineage>
</organism>
<dbReference type="OrthoDB" id="6609030at2759"/>
<dbReference type="EMBL" id="CABPRJ010000479">
    <property type="protein sequence ID" value="VVC28241.1"/>
    <property type="molecule type" value="Genomic_DNA"/>
</dbReference>